<dbReference type="InterPro" id="IPR020946">
    <property type="entry name" value="Flavin_mOase-like"/>
</dbReference>
<dbReference type="PANTHER" id="PTHR42877:SF4">
    <property type="entry name" value="FAD_NAD(P)-BINDING DOMAIN-CONTAINING PROTEIN-RELATED"/>
    <property type="match status" value="1"/>
</dbReference>
<keyword evidence="4 5" id="KW-0560">Oxidoreductase</keyword>
<evidence type="ECO:0000256" key="2">
    <source>
        <dbReference type="ARBA" id="ARBA00022630"/>
    </source>
</evidence>
<evidence type="ECO:0000313" key="5">
    <source>
        <dbReference type="EMBL" id="XAY06473.1"/>
    </source>
</evidence>
<dbReference type="Pfam" id="PF00743">
    <property type="entry name" value="FMO-like"/>
    <property type="match status" value="1"/>
</dbReference>
<keyword evidence="3" id="KW-0274">FAD</keyword>
<dbReference type="SUPFAM" id="SSF51905">
    <property type="entry name" value="FAD/NAD(P)-binding domain"/>
    <property type="match status" value="1"/>
</dbReference>
<dbReference type="GO" id="GO:0050661">
    <property type="term" value="F:NADP binding"/>
    <property type="evidence" value="ECO:0007669"/>
    <property type="project" value="InterPro"/>
</dbReference>
<evidence type="ECO:0000256" key="4">
    <source>
        <dbReference type="ARBA" id="ARBA00023002"/>
    </source>
</evidence>
<gene>
    <name evidence="5" type="primary">hapE_1</name>
    <name evidence="5" type="ORF">DSM112329_03344</name>
</gene>
<dbReference type="KEGG" id="parq:DSM112329_03344"/>
<dbReference type="GO" id="GO:0004499">
    <property type="term" value="F:N,N-dimethylaniline monooxygenase activity"/>
    <property type="evidence" value="ECO:0007669"/>
    <property type="project" value="InterPro"/>
</dbReference>
<dbReference type="EMBL" id="CP114014">
    <property type="protein sequence ID" value="XAY06473.1"/>
    <property type="molecule type" value="Genomic_DNA"/>
</dbReference>
<proteinExistence type="inferred from homology"/>
<dbReference type="InterPro" id="IPR036188">
    <property type="entry name" value="FAD/NAD-bd_sf"/>
</dbReference>
<protein>
    <submittedName>
        <fullName evidence="5">4-hydroxyacetophenone monooxygenase</fullName>
        <ecNumber evidence="5">1.14.13.84</ecNumber>
    </submittedName>
</protein>
<evidence type="ECO:0000256" key="1">
    <source>
        <dbReference type="ARBA" id="ARBA00010139"/>
    </source>
</evidence>
<sequence length="636" mass="70660">MDRTRLQHALAEADLPVLLMVLVHLTGETRWIEPPFRPRRDTRIFADETGGLPDDVQAEVRAAALEVLGAVNPGEPGAALDDELLARMMSACVGEDVPPEYVPLLLEEMGLRPAPPTPQVTLPPDGDFRVLVIGAGVSGICAAVRLSEAGIPFMVIEKNGEVGGTWLENTYPEAGVDTPNHFYSFSFTPHRDWEHYYSKQPEILRYLQETADRYAVRDHVRFDTTVTQAHYDEAAQLWRTTVVLPDGTEQTLTSQAVITGVGALNQPKLPDVEGLADFEGPLFHTARWPADLDLAGRRVALIGTGASSVQAARTTADVAGHLTIFQRSPQWITPNPLYRARVGDGKRTLLAEVPFYAAWYRFTLFWRYADSLHPHIVVDDAWPHPERAVSARNDKHRQFLAAHIERELEGRPDLLAKAMPTYPPYGKRMLLDNDWFKTLRRDDVTLVDEAVTRVTPDGVVTADGAEHPADVIVLATGFHATRMLWPIDVRGRGGVAVRDAWNDDDARAHLGITVPDYPNLFLLLGPNTGLGHGGSAIFHIEAQVNYVVQCLAFMAERGVGAIEPRREPFDAYNARVDAAHERMVFAHPGMRNWYKNRAGRVVALSPWRLVDYWAMTRTPDFGDFTLEPARAPAPST</sequence>
<dbReference type="RefSeq" id="WP_354697705.1">
    <property type="nucleotide sequence ID" value="NZ_CP114014.1"/>
</dbReference>
<dbReference type="GO" id="GO:0050660">
    <property type="term" value="F:flavin adenine dinucleotide binding"/>
    <property type="evidence" value="ECO:0007669"/>
    <property type="project" value="InterPro"/>
</dbReference>
<dbReference type="InterPro" id="IPR051209">
    <property type="entry name" value="FAD-bind_Monooxygenase_sf"/>
</dbReference>
<accession>A0AAU7AXN3</accession>
<name>A0AAU7AXN3_9ACTN</name>
<comment type="similarity">
    <text evidence="1">Belongs to the FAD-binding monooxygenase family.</text>
</comment>
<evidence type="ECO:0000256" key="3">
    <source>
        <dbReference type="ARBA" id="ARBA00022827"/>
    </source>
</evidence>
<keyword evidence="5" id="KW-0503">Monooxygenase</keyword>
<reference evidence="5" key="1">
    <citation type="submission" date="2022-12" db="EMBL/GenBank/DDBJ databases">
        <title>Paraconexibacter alkalitolerans sp. nov. and Baekduia alba sp. nov., isolated from soil and emended description of the genera Paraconexibacter (Chun et al., 2020) and Baekduia (An et al., 2020).</title>
        <authorList>
            <person name="Vieira S."/>
            <person name="Huber K.J."/>
            <person name="Geppert A."/>
            <person name="Wolf J."/>
            <person name="Neumann-Schaal M."/>
            <person name="Muesken M."/>
            <person name="Overmann J."/>
        </authorList>
    </citation>
    <scope>NUCLEOTIDE SEQUENCE</scope>
    <source>
        <strain evidence="5">AEG42_29</strain>
    </source>
</reference>
<dbReference type="Gene3D" id="3.50.50.60">
    <property type="entry name" value="FAD/NAD(P)-binding domain"/>
    <property type="match status" value="2"/>
</dbReference>
<dbReference type="AlphaFoldDB" id="A0AAU7AXN3"/>
<dbReference type="EC" id="1.14.13.84" evidence="5"/>
<dbReference type="PRINTS" id="PR00411">
    <property type="entry name" value="PNDRDTASEI"/>
</dbReference>
<dbReference type="PRINTS" id="PR00368">
    <property type="entry name" value="FADPNR"/>
</dbReference>
<organism evidence="5">
    <name type="scientific">Paraconexibacter sp. AEG42_29</name>
    <dbReference type="NCBI Taxonomy" id="2997339"/>
    <lineage>
        <taxon>Bacteria</taxon>
        <taxon>Bacillati</taxon>
        <taxon>Actinomycetota</taxon>
        <taxon>Thermoleophilia</taxon>
        <taxon>Solirubrobacterales</taxon>
        <taxon>Paraconexibacteraceae</taxon>
        <taxon>Paraconexibacter</taxon>
    </lineage>
</organism>
<dbReference type="PANTHER" id="PTHR42877">
    <property type="entry name" value="L-ORNITHINE N(5)-MONOOXYGENASE-RELATED"/>
    <property type="match status" value="1"/>
</dbReference>
<dbReference type="GO" id="GO:0033767">
    <property type="term" value="F:4-hydroxyacetophenone monooxygenase activity"/>
    <property type="evidence" value="ECO:0007669"/>
    <property type="project" value="UniProtKB-EC"/>
</dbReference>
<keyword evidence="2" id="KW-0285">Flavoprotein</keyword>